<organism evidence="1 2">
    <name type="scientific">Prorocentrum cordatum</name>
    <dbReference type="NCBI Taxonomy" id="2364126"/>
    <lineage>
        <taxon>Eukaryota</taxon>
        <taxon>Sar</taxon>
        <taxon>Alveolata</taxon>
        <taxon>Dinophyceae</taxon>
        <taxon>Prorocentrales</taxon>
        <taxon>Prorocentraceae</taxon>
        <taxon>Prorocentrum</taxon>
    </lineage>
</organism>
<evidence type="ECO:0000313" key="2">
    <source>
        <dbReference type="Proteomes" id="UP001189429"/>
    </source>
</evidence>
<proteinExistence type="predicted"/>
<evidence type="ECO:0000313" key="1">
    <source>
        <dbReference type="EMBL" id="CAK0846001.1"/>
    </source>
</evidence>
<comment type="caution">
    <text evidence="1">The sequence shown here is derived from an EMBL/GenBank/DDBJ whole genome shotgun (WGS) entry which is preliminary data.</text>
</comment>
<sequence length="204" mass="21025">MGVREAPRPGGGAQQVGLAAPAGGRRELLPAGSVPIFCGAGASADAAAAAAAPRGGTSFDISSAMMQVLNRRLESLSRGGAGAACGAGRGDVARSEQSTQATLRRLAETAVETWSAQLEKMKDLPIIKHFENKKLHEALPPAAVGLCVGIVYSSFSWVYMPVHGVALLSTKSLVFHGSLFMTAASYHQGVVTPPGDIPDCWAGR</sequence>
<name>A0ABN9TJ64_9DINO</name>
<keyword evidence="2" id="KW-1185">Reference proteome</keyword>
<gene>
    <name evidence="1" type="ORF">PCOR1329_LOCUS39613</name>
</gene>
<reference evidence="1" key="1">
    <citation type="submission" date="2023-10" db="EMBL/GenBank/DDBJ databases">
        <authorList>
            <person name="Chen Y."/>
            <person name="Shah S."/>
            <person name="Dougan E. K."/>
            <person name="Thang M."/>
            <person name="Chan C."/>
        </authorList>
    </citation>
    <scope>NUCLEOTIDE SEQUENCE [LARGE SCALE GENOMIC DNA]</scope>
</reference>
<dbReference type="Proteomes" id="UP001189429">
    <property type="component" value="Unassembled WGS sequence"/>
</dbReference>
<protein>
    <submittedName>
        <fullName evidence="1">Uncharacterized protein</fullName>
    </submittedName>
</protein>
<accession>A0ABN9TJ64</accession>
<dbReference type="EMBL" id="CAUYUJ010014783">
    <property type="protein sequence ID" value="CAK0846001.1"/>
    <property type="molecule type" value="Genomic_DNA"/>
</dbReference>
<feature type="non-terminal residue" evidence="1">
    <location>
        <position position="204"/>
    </location>
</feature>